<dbReference type="AlphaFoldDB" id="A0A831TYC2"/>
<accession>A0A831TYC2</accession>
<protein>
    <recommendedName>
        <fullName evidence="3">PBP domain-containing protein</fullName>
    </recommendedName>
</protein>
<comment type="caution">
    <text evidence="4">The sequence shown here is derived from an EMBL/GenBank/DDBJ whole genome shotgun (WGS) entry which is preliminary data.</text>
</comment>
<organism evidence="4">
    <name type="scientific">Geobacter metallireducens</name>
    <dbReference type="NCBI Taxonomy" id="28232"/>
    <lineage>
        <taxon>Bacteria</taxon>
        <taxon>Pseudomonadati</taxon>
        <taxon>Thermodesulfobacteriota</taxon>
        <taxon>Desulfuromonadia</taxon>
        <taxon>Geobacterales</taxon>
        <taxon>Geobacteraceae</taxon>
        <taxon>Geobacter</taxon>
    </lineage>
</organism>
<dbReference type="InterPro" id="IPR050811">
    <property type="entry name" value="Phosphate_ABC_transporter"/>
</dbReference>
<dbReference type="PANTHER" id="PTHR30570">
    <property type="entry name" value="PERIPLASMIC PHOSPHATE BINDING COMPONENT OF PHOSPHATE ABC TRANSPORTER"/>
    <property type="match status" value="1"/>
</dbReference>
<dbReference type="Pfam" id="PF12849">
    <property type="entry name" value="PBP_like_2"/>
    <property type="match status" value="1"/>
</dbReference>
<dbReference type="Gene3D" id="3.40.190.10">
    <property type="entry name" value="Periplasmic binding protein-like II"/>
    <property type="match status" value="2"/>
</dbReference>
<feature type="signal peptide" evidence="2">
    <location>
        <begin position="1"/>
        <end position="22"/>
    </location>
</feature>
<keyword evidence="1 2" id="KW-0732">Signal</keyword>
<feature type="domain" description="PBP" evidence="3">
    <location>
        <begin position="25"/>
        <end position="257"/>
    </location>
</feature>
<feature type="chain" id="PRO_5032465272" description="PBP domain-containing protein" evidence="2">
    <location>
        <begin position="23"/>
        <end position="271"/>
    </location>
</feature>
<evidence type="ECO:0000256" key="2">
    <source>
        <dbReference type="SAM" id="SignalP"/>
    </source>
</evidence>
<name>A0A831TYC2_GEOME</name>
<dbReference type="InterPro" id="IPR024370">
    <property type="entry name" value="PBP_domain"/>
</dbReference>
<sequence length="271" mass="29627">MKRMVQIFFGVAAMLAAATSWAQNPAVVVAGSGTCIPVVRLLAREFQRSRPGVRVTVPPSIGSAGGVKAVVDGAVEIGMVSRPLKGDESARGLVYRPFARTAVVFAVSSSVSDTDLSYEDIVAIYRGVRTRWKNGRKIVVLTREPGDSAIAVLREKIPGFREAYEESHEKKFWAILYTDQEMNQTLARARDVLGVTDRGAVILEALPVRMLSLNGVAPHDDNVRSGRYPLFKTLAFVHRRGGLSPAARSFLEFVHSAKGRTLLKKYGYLPV</sequence>
<evidence type="ECO:0000313" key="4">
    <source>
        <dbReference type="EMBL" id="HEN40778.1"/>
    </source>
</evidence>
<dbReference type="SUPFAM" id="SSF53850">
    <property type="entry name" value="Periplasmic binding protein-like II"/>
    <property type="match status" value="1"/>
</dbReference>
<gene>
    <name evidence="4" type="ORF">ENQ87_00145</name>
</gene>
<proteinExistence type="predicted"/>
<dbReference type="PANTHER" id="PTHR30570:SF1">
    <property type="entry name" value="PHOSPHATE-BINDING PROTEIN PSTS"/>
    <property type="match status" value="1"/>
</dbReference>
<evidence type="ECO:0000259" key="3">
    <source>
        <dbReference type="Pfam" id="PF12849"/>
    </source>
</evidence>
<reference evidence="4" key="1">
    <citation type="journal article" date="2020" name="mSystems">
        <title>Genome- and Community-Level Interaction Insights into Carbon Utilization and Element Cycling Functions of Hydrothermarchaeota in Hydrothermal Sediment.</title>
        <authorList>
            <person name="Zhou Z."/>
            <person name="Liu Y."/>
            <person name="Xu W."/>
            <person name="Pan J."/>
            <person name="Luo Z.H."/>
            <person name="Li M."/>
        </authorList>
    </citation>
    <scope>NUCLEOTIDE SEQUENCE [LARGE SCALE GENOMIC DNA]</scope>
    <source>
        <strain evidence="4">SpSt-349</strain>
    </source>
</reference>
<evidence type="ECO:0000256" key="1">
    <source>
        <dbReference type="ARBA" id="ARBA00022729"/>
    </source>
</evidence>
<dbReference type="EMBL" id="DSOV01000001">
    <property type="protein sequence ID" value="HEN40778.1"/>
    <property type="molecule type" value="Genomic_DNA"/>
</dbReference>